<dbReference type="InterPro" id="IPR043502">
    <property type="entry name" value="DNA/RNA_pol_sf"/>
</dbReference>
<dbReference type="EMBL" id="JAIVGD010000003">
    <property type="protein sequence ID" value="KAH0776343.1"/>
    <property type="molecule type" value="Genomic_DNA"/>
</dbReference>
<dbReference type="Gene3D" id="3.30.70.270">
    <property type="match status" value="1"/>
</dbReference>
<keyword evidence="3" id="KW-1185">Reference proteome</keyword>
<protein>
    <recommendedName>
        <fullName evidence="1">Reverse transcriptase domain-containing protein</fullName>
    </recommendedName>
</protein>
<reference evidence="2 3" key="1">
    <citation type="journal article" date="2021" name="bioRxiv">
        <title>Chromosome-scale and haplotype-resolved genome assembly of a tetraploid potato cultivar.</title>
        <authorList>
            <person name="Sun H."/>
            <person name="Jiao W.-B."/>
            <person name="Krause K."/>
            <person name="Campoy J.A."/>
            <person name="Goel M."/>
            <person name="Folz-Donahue K."/>
            <person name="Kukat C."/>
            <person name="Huettel B."/>
            <person name="Schneeberger K."/>
        </authorList>
    </citation>
    <scope>NUCLEOTIDE SEQUENCE [LARGE SCALE GENOMIC DNA]</scope>
    <source>
        <strain evidence="2">SolTubOtavaFocal</strain>
        <tissue evidence="2">Leaves</tissue>
    </source>
</reference>
<dbReference type="CDD" id="cd01647">
    <property type="entry name" value="RT_LTR"/>
    <property type="match status" value="1"/>
</dbReference>
<accession>A0ABQ7W6L2</accession>
<sequence length="385" mass="43557">MVADMMSMISLFVVGLPRLSGKKSKATMLIGDMGRAMLMIMCNMLRRTRKDLLHHLLVYLHQGTNVSTIVRIPRISELDLHNRKVVWHKGVLRFLHMLSVAVTTKGCVVMAPLDVSSLAKIVISCENVQRTSKVVVMEAIGPSLLQLLHKVELYLEELIQGQAEEETICKLTLVAKSKRIRQMLSLQLLEPFSVSTPDGVSILAERVYRDCPVSVNHKSTMDNLVELGMLKSSSAVPKGRFILYLKARKMAPAELKELKEQLKDLLDKGFIRPSVSPWAASVLFGRKKDGSLRMCIDYHQLNKVTIKNKDPLLRIDDLFDLLQGATCFSMIDLRSGYHQLRVKESDIPKTAFRTRSSHYEFLVMSFSLTNVLAAFMDLMNRVFKP</sequence>
<dbReference type="SUPFAM" id="SSF56672">
    <property type="entry name" value="DNA/RNA polymerases"/>
    <property type="match status" value="1"/>
</dbReference>
<feature type="domain" description="Reverse transcriptase" evidence="1">
    <location>
        <begin position="286"/>
        <end position="384"/>
    </location>
</feature>
<name>A0ABQ7W6L2_SOLTU</name>
<evidence type="ECO:0000313" key="2">
    <source>
        <dbReference type="EMBL" id="KAH0776343.1"/>
    </source>
</evidence>
<dbReference type="Proteomes" id="UP000826656">
    <property type="component" value="Unassembled WGS sequence"/>
</dbReference>
<dbReference type="PANTHER" id="PTHR24559">
    <property type="entry name" value="TRANSPOSON TY3-I GAG-POL POLYPROTEIN"/>
    <property type="match status" value="1"/>
</dbReference>
<dbReference type="PANTHER" id="PTHR24559:SF444">
    <property type="entry name" value="REVERSE TRANSCRIPTASE DOMAIN-CONTAINING PROTEIN"/>
    <property type="match status" value="1"/>
</dbReference>
<dbReference type="Pfam" id="PF00078">
    <property type="entry name" value="RVT_1"/>
    <property type="match status" value="1"/>
</dbReference>
<dbReference type="Gene3D" id="3.10.10.10">
    <property type="entry name" value="HIV Type 1 Reverse Transcriptase, subunit A, domain 1"/>
    <property type="match status" value="1"/>
</dbReference>
<dbReference type="InterPro" id="IPR000477">
    <property type="entry name" value="RT_dom"/>
</dbReference>
<comment type="caution">
    <text evidence="2">The sequence shown here is derived from an EMBL/GenBank/DDBJ whole genome shotgun (WGS) entry which is preliminary data.</text>
</comment>
<evidence type="ECO:0000259" key="1">
    <source>
        <dbReference type="Pfam" id="PF00078"/>
    </source>
</evidence>
<organism evidence="2 3">
    <name type="scientific">Solanum tuberosum</name>
    <name type="common">Potato</name>
    <dbReference type="NCBI Taxonomy" id="4113"/>
    <lineage>
        <taxon>Eukaryota</taxon>
        <taxon>Viridiplantae</taxon>
        <taxon>Streptophyta</taxon>
        <taxon>Embryophyta</taxon>
        <taxon>Tracheophyta</taxon>
        <taxon>Spermatophyta</taxon>
        <taxon>Magnoliopsida</taxon>
        <taxon>eudicotyledons</taxon>
        <taxon>Gunneridae</taxon>
        <taxon>Pentapetalae</taxon>
        <taxon>asterids</taxon>
        <taxon>lamiids</taxon>
        <taxon>Solanales</taxon>
        <taxon>Solanaceae</taxon>
        <taxon>Solanoideae</taxon>
        <taxon>Solaneae</taxon>
        <taxon>Solanum</taxon>
    </lineage>
</organism>
<evidence type="ECO:0000313" key="3">
    <source>
        <dbReference type="Proteomes" id="UP000826656"/>
    </source>
</evidence>
<gene>
    <name evidence="2" type="ORF">KY290_007754</name>
</gene>
<dbReference type="InterPro" id="IPR053134">
    <property type="entry name" value="RNA-dir_DNA_polymerase"/>
</dbReference>
<proteinExistence type="predicted"/>
<dbReference type="InterPro" id="IPR043128">
    <property type="entry name" value="Rev_trsase/Diguanyl_cyclase"/>
</dbReference>